<dbReference type="GeneID" id="44080885"/>
<dbReference type="AlphaFoldDB" id="A0A6C0UK60"/>
<feature type="transmembrane region" description="Helical" evidence="1">
    <location>
        <begin position="128"/>
        <end position="153"/>
    </location>
</feature>
<evidence type="ECO:0000313" key="2">
    <source>
        <dbReference type="EMBL" id="QIB75617.1"/>
    </source>
</evidence>
<feature type="transmembrane region" description="Helical" evidence="1">
    <location>
        <begin position="160"/>
        <end position="177"/>
    </location>
</feature>
<dbReference type="PANTHER" id="PTHR43471:SF1">
    <property type="entry name" value="ABC TRANSPORTER PERMEASE PROTEIN NOSY-RELATED"/>
    <property type="match status" value="1"/>
</dbReference>
<dbReference type="EMBL" id="CP048739">
    <property type="protein sequence ID" value="QIB75617.1"/>
    <property type="molecule type" value="Genomic_DNA"/>
</dbReference>
<name>A0A6C0UK60_9EURY</name>
<reference evidence="2 3" key="1">
    <citation type="submission" date="2020-02" db="EMBL/GenBank/DDBJ databases">
        <title>Whole genome sequence of Halogeometricum borinquense strain wsp4.</title>
        <authorList>
            <person name="Verma D.K."/>
            <person name="Gopal K."/>
            <person name="Prasad E.S."/>
        </authorList>
    </citation>
    <scope>NUCLEOTIDE SEQUENCE [LARGE SCALE GENOMIC DNA]</scope>
    <source>
        <strain evidence="3">wsp4</strain>
    </source>
</reference>
<protein>
    <submittedName>
        <fullName evidence="2">ABC transporter permease subunit</fullName>
    </submittedName>
</protein>
<accession>A0A6C0UK60</accession>
<keyword evidence="1" id="KW-1133">Transmembrane helix</keyword>
<evidence type="ECO:0000313" key="3">
    <source>
        <dbReference type="Proteomes" id="UP000465846"/>
    </source>
</evidence>
<dbReference type="Pfam" id="PF12679">
    <property type="entry name" value="ABC2_membrane_2"/>
    <property type="match status" value="1"/>
</dbReference>
<dbReference type="Proteomes" id="UP000465846">
    <property type="component" value="Chromosome"/>
</dbReference>
<evidence type="ECO:0000256" key="1">
    <source>
        <dbReference type="SAM" id="Phobius"/>
    </source>
</evidence>
<gene>
    <name evidence="2" type="ORF">G3I44_15750</name>
</gene>
<feature type="transmembrane region" description="Helical" evidence="1">
    <location>
        <begin position="262"/>
        <end position="284"/>
    </location>
</feature>
<dbReference type="GO" id="GO:0005886">
    <property type="term" value="C:plasma membrane"/>
    <property type="evidence" value="ECO:0007669"/>
    <property type="project" value="UniProtKB-SubCell"/>
</dbReference>
<keyword evidence="1" id="KW-0812">Transmembrane</keyword>
<feature type="transmembrane region" description="Helical" evidence="1">
    <location>
        <begin position="20"/>
        <end position="36"/>
    </location>
</feature>
<dbReference type="RefSeq" id="WP_163487378.1">
    <property type="nucleotide sequence ID" value="NZ_CP048739.1"/>
</dbReference>
<dbReference type="GO" id="GO:0140359">
    <property type="term" value="F:ABC-type transporter activity"/>
    <property type="evidence" value="ECO:0007669"/>
    <property type="project" value="InterPro"/>
</dbReference>
<sequence length="294" mass="31482">MQWSPLARSECRTALTSKGVWILAVLMVLWGYSPTYTGWDAVGQNITIGYIQIGVSLFLPIGVLLLTYQSVISERTSGSIKFLLALPITRAQLLFGKVAGRFAAIGASILAAILALSGIGLIEHGGFSVLQFVETVLATLFLIGVFVVLGILISTVTQRTVTAAALAFAYFLTELFWDTIVTKLYTAVAGIPVDPYNAPASGPLFFALRLTPGGAYNVLTNWILGVGNAAELFTTVYIKLKPGTSINAFVVEAAFESGAVPWYLHPALSLVILLAWLVVPLALARRLFTKGDVL</sequence>
<proteinExistence type="predicted"/>
<organism evidence="2 3">
    <name type="scientific">Halogeometricum borinquense</name>
    <dbReference type="NCBI Taxonomy" id="60847"/>
    <lineage>
        <taxon>Archaea</taxon>
        <taxon>Methanobacteriati</taxon>
        <taxon>Methanobacteriota</taxon>
        <taxon>Stenosarchaea group</taxon>
        <taxon>Halobacteria</taxon>
        <taxon>Halobacteriales</taxon>
        <taxon>Haloferacaceae</taxon>
        <taxon>Halogeometricum</taxon>
    </lineage>
</organism>
<feature type="transmembrane region" description="Helical" evidence="1">
    <location>
        <begin position="102"/>
        <end position="122"/>
    </location>
</feature>
<feature type="transmembrane region" description="Helical" evidence="1">
    <location>
        <begin position="48"/>
        <end position="68"/>
    </location>
</feature>
<dbReference type="PANTHER" id="PTHR43471">
    <property type="entry name" value="ABC TRANSPORTER PERMEASE"/>
    <property type="match status" value="1"/>
</dbReference>
<keyword evidence="1" id="KW-0472">Membrane</keyword>